<dbReference type="InterPro" id="IPR036833">
    <property type="entry name" value="BetaGal_dom3_sf"/>
</dbReference>
<evidence type="ECO:0000256" key="6">
    <source>
        <dbReference type="ARBA" id="ARBA00022729"/>
    </source>
</evidence>
<evidence type="ECO:0000256" key="12">
    <source>
        <dbReference type="SAM" id="MobiDB-lite"/>
    </source>
</evidence>
<dbReference type="HOGENOM" id="CLU_005732_2_0_11"/>
<keyword evidence="10" id="KW-0326">Glycosidase</keyword>
<feature type="compositionally biased region" description="Gly residues" evidence="12">
    <location>
        <begin position="707"/>
        <end position="718"/>
    </location>
</feature>
<dbReference type="SUPFAM" id="SSF51445">
    <property type="entry name" value="(Trans)glycosidases"/>
    <property type="match status" value="1"/>
</dbReference>
<keyword evidence="13" id="KW-0472">Membrane</keyword>
<keyword evidence="4" id="KW-0134">Cell wall</keyword>
<dbReference type="Gene3D" id="2.102.20.10">
    <property type="entry name" value="Beta-galactosidase, domain 2"/>
    <property type="match status" value="1"/>
</dbReference>
<keyword evidence="9" id="KW-0325">Glycoprotein</keyword>
<evidence type="ECO:0000259" key="15">
    <source>
        <dbReference type="PROSITE" id="PS50847"/>
    </source>
</evidence>
<protein>
    <recommendedName>
        <fullName evidence="3">beta-galactosidase</fullName>
        <ecNumber evidence="3">3.2.1.23</ecNumber>
    </recommendedName>
</protein>
<comment type="caution">
    <text evidence="16">The sequence shown here is derived from an EMBL/GenBank/DDBJ whole genome shotgun (WGS) entry which is preliminary data.</text>
</comment>
<evidence type="ECO:0000256" key="8">
    <source>
        <dbReference type="ARBA" id="ARBA00023088"/>
    </source>
</evidence>
<keyword evidence="5" id="KW-0964">Secreted</keyword>
<feature type="compositionally biased region" description="Low complexity" evidence="12">
    <location>
        <begin position="719"/>
        <end position="732"/>
    </location>
</feature>
<dbReference type="InterPro" id="IPR001944">
    <property type="entry name" value="Glycoside_Hdrlase_35"/>
</dbReference>
<dbReference type="SUPFAM" id="SSF51011">
    <property type="entry name" value="Glycosyl hydrolase domain"/>
    <property type="match status" value="1"/>
</dbReference>
<keyword evidence="8" id="KW-0572">Peptidoglycan-anchor</keyword>
<evidence type="ECO:0000256" key="3">
    <source>
        <dbReference type="ARBA" id="ARBA00012756"/>
    </source>
</evidence>
<dbReference type="EC" id="3.2.1.23" evidence="3"/>
<name>U1PLQ7_9ACTO</name>
<dbReference type="RefSeq" id="WP_021604716.1">
    <property type="nucleotide sequence ID" value="NZ_KE951506.1"/>
</dbReference>
<keyword evidence="6 14" id="KW-0732">Signal</keyword>
<evidence type="ECO:0000256" key="5">
    <source>
        <dbReference type="ARBA" id="ARBA00022525"/>
    </source>
</evidence>
<feature type="region of interest" description="Disordered" evidence="12">
    <location>
        <begin position="679"/>
        <end position="764"/>
    </location>
</feature>
<comment type="catalytic activity">
    <reaction evidence="1">
        <text>Hydrolysis of terminal non-reducing beta-D-galactose residues in beta-D-galactosides.</text>
        <dbReference type="EC" id="3.2.1.23"/>
    </reaction>
</comment>
<accession>U1PLQ7</accession>
<feature type="transmembrane region" description="Helical" evidence="13">
    <location>
        <begin position="1493"/>
        <end position="1513"/>
    </location>
</feature>
<keyword evidence="7" id="KW-0378">Hydrolase</keyword>
<dbReference type="GO" id="GO:0005975">
    <property type="term" value="P:carbohydrate metabolic process"/>
    <property type="evidence" value="ECO:0007669"/>
    <property type="project" value="InterPro"/>
</dbReference>
<evidence type="ECO:0000256" key="4">
    <source>
        <dbReference type="ARBA" id="ARBA00022512"/>
    </source>
</evidence>
<dbReference type="EMBL" id="AWSC01000023">
    <property type="protein sequence ID" value="ERH17175.1"/>
    <property type="molecule type" value="Genomic_DNA"/>
</dbReference>
<evidence type="ECO:0000256" key="2">
    <source>
        <dbReference type="ARBA" id="ARBA00009809"/>
    </source>
</evidence>
<dbReference type="Gene3D" id="2.60.390.10">
    <property type="entry name" value="Beta-galactosidase, domain 3"/>
    <property type="match status" value="1"/>
</dbReference>
<feature type="domain" description="Gram-positive cocci surface proteins LPxTG" evidence="15">
    <location>
        <begin position="1489"/>
        <end position="1519"/>
    </location>
</feature>
<evidence type="ECO:0000256" key="13">
    <source>
        <dbReference type="SAM" id="Phobius"/>
    </source>
</evidence>
<evidence type="ECO:0000256" key="11">
    <source>
        <dbReference type="RuleBase" id="RU003679"/>
    </source>
</evidence>
<evidence type="ECO:0000256" key="10">
    <source>
        <dbReference type="ARBA" id="ARBA00023295"/>
    </source>
</evidence>
<keyword evidence="13" id="KW-0812">Transmembrane</keyword>
<dbReference type="Pfam" id="PF13363">
    <property type="entry name" value="BetaGal_dom3"/>
    <property type="match status" value="1"/>
</dbReference>
<evidence type="ECO:0000256" key="9">
    <source>
        <dbReference type="ARBA" id="ARBA00023180"/>
    </source>
</evidence>
<dbReference type="PANTHER" id="PTHR23421">
    <property type="entry name" value="BETA-GALACTOSIDASE RELATED"/>
    <property type="match status" value="1"/>
</dbReference>
<dbReference type="Proteomes" id="UP000016481">
    <property type="component" value="Unassembled WGS sequence"/>
</dbReference>
<dbReference type="SUPFAM" id="SSF49785">
    <property type="entry name" value="Galactose-binding domain-like"/>
    <property type="match status" value="2"/>
</dbReference>
<dbReference type="Pfam" id="PF10435">
    <property type="entry name" value="BetaGal_dom2"/>
    <property type="match status" value="1"/>
</dbReference>
<comment type="similarity">
    <text evidence="2 11">Belongs to the glycosyl hydrolase 35 family.</text>
</comment>
<dbReference type="Gene3D" id="3.20.20.80">
    <property type="entry name" value="Glycosidases"/>
    <property type="match status" value="1"/>
</dbReference>
<dbReference type="PATRIC" id="fig|1321817.3.peg.676"/>
<dbReference type="InterPro" id="IPR008979">
    <property type="entry name" value="Galactose-bd-like_sf"/>
</dbReference>
<organism evidence="16 17">
    <name type="scientific">Actinomyces graevenitzii F0530</name>
    <dbReference type="NCBI Taxonomy" id="1321817"/>
    <lineage>
        <taxon>Bacteria</taxon>
        <taxon>Bacillati</taxon>
        <taxon>Actinomycetota</taxon>
        <taxon>Actinomycetes</taxon>
        <taxon>Actinomycetales</taxon>
        <taxon>Actinomycetaceae</taxon>
        <taxon>Actinomyces</taxon>
    </lineage>
</organism>
<dbReference type="PROSITE" id="PS50847">
    <property type="entry name" value="GRAM_POS_ANCHORING"/>
    <property type="match status" value="1"/>
</dbReference>
<keyword evidence="13" id="KW-1133">Transmembrane helix</keyword>
<evidence type="ECO:0000313" key="17">
    <source>
        <dbReference type="Proteomes" id="UP000016481"/>
    </source>
</evidence>
<evidence type="ECO:0000313" key="16">
    <source>
        <dbReference type="EMBL" id="ERH17175.1"/>
    </source>
</evidence>
<dbReference type="SMART" id="SM01029">
    <property type="entry name" value="BetaGal_dom2"/>
    <property type="match status" value="1"/>
</dbReference>
<feature type="chain" id="PRO_5004618604" description="beta-galactosidase" evidence="14">
    <location>
        <begin position="33"/>
        <end position="1519"/>
    </location>
</feature>
<evidence type="ECO:0000256" key="14">
    <source>
        <dbReference type="SAM" id="SignalP"/>
    </source>
</evidence>
<feature type="signal peptide" evidence="14">
    <location>
        <begin position="1"/>
        <end position="32"/>
    </location>
</feature>
<reference evidence="16 17" key="1">
    <citation type="submission" date="2013-08" db="EMBL/GenBank/DDBJ databases">
        <authorList>
            <person name="Weinstock G."/>
            <person name="Sodergren E."/>
            <person name="Wylie T."/>
            <person name="Fulton L."/>
            <person name="Fulton R."/>
            <person name="Fronick C."/>
            <person name="O'Laughlin M."/>
            <person name="Godfrey J."/>
            <person name="Miner T."/>
            <person name="Herter B."/>
            <person name="Appelbaum E."/>
            <person name="Cordes M."/>
            <person name="Lek S."/>
            <person name="Wollam A."/>
            <person name="Pepin K.H."/>
            <person name="Palsikar V.B."/>
            <person name="Mitreva M."/>
            <person name="Wilson R.K."/>
        </authorList>
    </citation>
    <scope>NUCLEOTIDE SEQUENCE [LARGE SCALE GENOMIC DNA]</scope>
    <source>
        <strain evidence="16 17">F0530</strain>
    </source>
</reference>
<gene>
    <name evidence="16" type="ORF">HMPREF1978_00769</name>
</gene>
<dbReference type="InterPro" id="IPR025972">
    <property type="entry name" value="BetaGal_dom3"/>
</dbReference>
<sequence length="1519" mass="158547">MPRKLAKRAATLAAVVGMALAGGALPISVAQAASAAPPAKYATADITFPGNDGKPHKVTFDKNSFMVDGQRLNVWSGEIHYWRAPDVNSWRDLFQKMRANGYNAVSLYFFWGLHQSKEGGPFDFSKGTIKDLDLLLTMAQEEGLYVIARPGPYVNAEISMGGLPAWMTNYSGGLRTTDPKVLAASKAWLHAFNQIASKHLVTKGGGSVLLYQVENELLSDNAARGAFLKSLVAQVKSDGIDVPLFHNDYGLGGRFKNTSLYGTDFYAYDKYPVGFNCSAGRNRIDDSEATFRSYAPNSPHFITESQGGAFTPWGASYNASDCYTYTDEGFTRQWGVHNIGNGVTAFNYYMAYGGTNWGWTGAPASGFTSYDYGAGITEDRTLTPKASVQKETGYYTKAVPELSGMNPVQAPSAVVESGSNVKIYARQAEAGQGSVTGNGVRTYAMRLANSNDTTETTFTTALSLGKPRGATTTGFSHDDRSSAITYTGSWSQVADSSAASGTLTRTKTVGDTASFTFTGTGVRLITATGTDHGYFKVSIDGGEAQLVTSAHVDTEQNKPTQLEAYRIENLSPGQHTIKVENVGFDGANVVDIDAFDVLGSTAVQTPIYNDSDTSFFTFTGSWQYATGKNWTQGDHSGDETFSKTAGDSYTFTFTGVGFDIIAPFSSNHGSATVTVDGQEVGQTKEDVTSEATPQQTVFSWRAEKGTEGGSQGEGGAPGGEAAAQSGANGAGADKAGTTASQAAEPATQGTTQGAAAATQGAEPATHTVKVTVDGKAFSGSQDTFVSLDAVKVYPNAQSLPGENNDEADGTISWKRIPQKEGTTLALHGRDAIMLTADKQVGGHELYYTTSQMFGATLNSAGGSLQYLTGTRGDSGETVLHYTTQPQVSAPERVEQTWDAATGQLRLNYSYSASPQQITIKDGDKVLSLRIIDRTTAQTTWLLDGTRNGKLSSVAVEGVELARTAKFTGKDTLQLTGSVSAESNVRVIAPAGINHVGFNGGSLNPTSATGSAGAGTNGATGTAGAAASAAKAATGTNSATGTGDVGVFTGKVPGPTAVASQQLSFVKSTDYAEAKATYDDSKWKVAADTQAANPRFQGPGEYSHTVLDSNHYGFYEGSVWYRGTFTATKADPYLYLQGNGGSGVPSQGKNPAFMQVWVNGVYAGAYDAAGNWTKVNVPAGTVKSGDKVTVAVLVNNLGQNLDWSDDGLSKQNRGLFDVAIEGSTATWKIHGADADFAAKAATNPSGTLYNNGGLGGEKAGFHMPGFDDSKWAKADNLHSQAGVTWYRARVKLNLPANQDTAFRLDINSSRFSSLGDRAQATLFVNGWNTGVYIGDRGPQTSFTIPAGFLNPNGENVISIAVAAKEDGMGPDSVTLRAVHSTTKPALGPTPAPTAVPTDGPTAQPTVAPTVAPTVKPTGTASPTSQPTTSPQPTAGPTASSAPGQPTAGPGQPTASPTASTHPTATPGQPGKPSTAPAPDGTREPMAGEQLPRTGVNLALGLGAAAALAGGLVLLRRRRAL</sequence>
<dbReference type="InterPro" id="IPR025300">
    <property type="entry name" value="BetaGal_jelly_roll_dom"/>
</dbReference>
<dbReference type="InterPro" id="IPR019931">
    <property type="entry name" value="LPXTG_anchor"/>
</dbReference>
<dbReference type="Gene3D" id="2.60.120.260">
    <property type="entry name" value="Galactose-binding domain-like"/>
    <property type="match status" value="4"/>
</dbReference>
<feature type="compositionally biased region" description="Polar residues" evidence="12">
    <location>
        <begin position="689"/>
        <end position="698"/>
    </location>
</feature>
<dbReference type="InterPro" id="IPR017853">
    <property type="entry name" value="GH"/>
</dbReference>
<feature type="region of interest" description="Disordered" evidence="12">
    <location>
        <begin position="1380"/>
        <end position="1487"/>
    </location>
</feature>
<dbReference type="Pfam" id="PF13364">
    <property type="entry name" value="BetaGal_ABD2"/>
    <property type="match status" value="2"/>
</dbReference>
<dbReference type="PRINTS" id="PR00742">
    <property type="entry name" value="GLHYDRLASE35"/>
</dbReference>
<feature type="compositionally biased region" description="Low complexity" evidence="12">
    <location>
        <begin position="741"/>
        <end position="764"/>
    </location>
</feature>
<dbReference type="Pfam" id="PF01301">
    <property type="entry name" value="Glyco_hydro_35"/>
    <property type="match status" value="1"/>
</dbReference>
<evidence type="ECO:0000256" key="1">
    <source>
        <dbReference type="ARBA" id="ARBA00001412"/>
    </source>
</evidence>
<evidence type="ECO:0000256" key="7">
    <source>
        <dbReference type="ARBA" id="ARBA00022801"/>
    </source>
</evidence>
<dbReference type="InterPro" id="IPR018954">
    <property type="entry name" value="Betagal_dom2"/>
</dbReference>
<dbReference type="GO" id="GO:0004565">
    <property type="term" value="F:beta-galactosidase activity"/>
    <property type="evidence" value="ECO:0007669"/>
    <property type="project" value="UniProtKB-EC"/>
</dbReference>
<feature type="compositionally biased region" description="Low complexity" evidence="12">
    <location>
        <begin position="1415"/>
        <end position="1465"/>
    </location>
</feature>
<dbReference type="InterPro" id="IPR031330">
    <property type="entry name" value="Gly_Hdrlase_35_cat"/>
</dbReference>
<dbReference type="InterPro" id="IPR037110">
    <property type="entry name" value="Betagal_dom2_sf"/>
</dbReference>
<proteinExistence type="inferred from homology"/>